<evidence type="ECO:0000256" key="1">
    <source>
        <dbReference type="SAM" id="MobiDB-lite"/>
    </source>
</evidence>
<proteinExistence type="predicted"/>
<reference evidence="2" key="1">
    <citation type="submission" date="2021-01" db="EMBL/GenBank/DDBJ databases">
        <authorList>
            <person name="Corre E."/>
            <person name="Pelletier E."/>
            <person name="Niang G."/>
            <person name="Scheremetjew M."/>
            <person name="Finn R."/>
            <person name="Kale V."/>
            <person name="Holt S."/>
            <person name="Cochrane G."/>
            <person name="Meng A."/>
            <person name="Brown T."/>
            <person name="Cohen L."/>
        </authorList>
    </citation>
    <scope>NUCLEOTIDE SEQUENCE</scope>
    <source>
        <strain evidence="2">CCMP3105</strain>
    </source>
</reference>
<evidence type="ECO:0000313" key="2">
    <source>
        <dbReference type="EMBL" id="CAE4575501.1"/>
    </source>
</evidence>
<sequence length="1034" mass="108245">MVGGRSATECDGNAGAQEKVGDLALVLTRYWGSCWNDSQHSNGNFLIQQSTVGDFVAYRVFPPTSTASRSVWSQTLIYFRFPSNDTYTVYQLRSGALITAAVVPAASVWPSEFTPTGVRIDNLNFAETYVFLPASTSVPSPAERVVRGDEATECDMSNVAGASLRDVAVVTMRDGLSNYCWTEGWFNYNDFRVEYGALSGSDGSSFAAYRFHPPATSPTDGGTASHSNIFFRAAEKRDYVVASYDGSGISTLATLSSVNATAGAYEDTGVQASSFKAQKIIVILPADTRFSVWPALSSALDGAWLDGNDQFSVAVRRFDVPGHTFTPGADWGEGPGTHSGNYGIPKKFFAVGRSDGREGVVWQDQTAHSVHMTWLASDLTSAETFEIYSGTEYLVSAASNGQNEIVLLLIGRSEPATNTTPNTVKAVKVSSANNGAVLVERTLDASQSALNVYKFSSPGASMVWDTQTGTIGVVLARTMTQGGDGLNHQGAIAFVMDPSTLDVVINHGQTSGHSFSNSLALTSDGNFLCMDLGDNYPRGVHLQRFNRQSSSKRGYVVYNFKTKHGTSATSPSGATYPEYTEISTGGQTYYKWSNDNYVYTELGHQGVVEVMDGLLVFFSGEQPPLDNSRVGAVLNEARNVGFVKVGKDLTQRTILSSGATETGGFYTFGGSWSTQTNEGVNFLTSFSSTDESASRLKTAYLGSKGILLYWEVWTRTNYVRTQLMLVDANGAQLLSPWSLSPPMRLAIQDDLFVLGDRAVAYAGASGKLLRYEVCGGGGCPKASGSTPASRGTGSPTPTPMTTAPAGTGAPVPTPPSAGTTPAPTPAGTPPPTPAPADPTSTPAATTAAPVRATVTMSLPAVQGSTTAELQAAVNTPAVKAELGSAIAAGLDISASRVSVTRVTVQQARRLEGATQRRLNSPTMSVDFEVQPASTDAASMSTAVAKLADSASQENTRFVSAVGSALSTAAATGGSSTLTALSAAVATSGVQVSSSGTVAASIPGTTTKRTVNAANRAAGPAACGLAALAWSLAHH</sequence>
<accession>A0A7S4Q871</accession>
<organism evidence="2">
    <name type="scientific">Alexandrium monilatum</name>
    <dbReference type="NCBI Taxonomy" id="311494"/>
    <lineage>
        <taxon>Eukaryota</taxon>
        <taxon>Sar</taxon>
        <taxon>Alveolata</taxon>
        <taxon>Dinophyceae</taxon>
        <taxon>Gonyaulacales</taxon>
        <taxon>Pyrocystaceae</taxon>
        <taxon>Alexandrium</taxon>
    </lineage>
</organism>
<name>A0A7S4Q871_9DINO</name>
<dbReference type="AlphaFoldDB" id="A0A7S4Q871"/>
<feature type="compositionally biased region" description="Pro residues" evidence="1">
    <location>
        <begin position="822"/>
        <end position="836"/>
    </location>
</feature>
<feature type="compositionally biased region" description="Low complexity" evidence="1">
    <location>
        <begin position="782"/>
        <end position="821"/>
    </location>
</feature>
<gene>
    <name evidence="2" type="ORF">AMON00008_LOCUS15121</name>
</gene>
<feature type="region of interest" description="Disordered" evidence="1">
    <location>
        <begin position="780"/>
        <end position="846"/>
    </location>
</feature>
<feature type="compositionally biased region" description="Low complexity" evidence="1">
    <location>
        <begin position="837"/>
        <end position="846"/>
    </location>
</feature>
<dbReference type="EMBL" id="HBNR01022640">
    <property type="protein sequence ID" value="CAE4575501.1"/>
    <property type="molecule type" value="Transcribed_RNA"/>
</dbReference>
<protein>
    <submittedName>
        <fullName evidence="2">Uncharacterized protein</fullName>
    </submittedName>
</protein>